<sequence>MTLQLTPTRRRDSKVHGGQVGDQNSDLTYNNISKQIDEGVKEGFADAEVVRGVLRIIKPGAFKDMLVNKHSITVSELKGFLRSHLGEKATTELFQELMCARQLDQEPPQQFLYRMIRLKQKILFQSRQASADISYDPKIISDENEHQRRLGQPPRQKTTQAYSAKVEERDHNNNKSTASDNKNIQTMQQLTSQVETLTHMVVSLMEQRAASTRVSYSFSANPLQTSPTTVGTSCTPGERETGSMSEMH</sequence>
<dbReference type="Proteomes" id="UP001157502">
    <property type="component" value="Chromosome 10"/>
</dbReference>
<dbReference type="EMBL" id="CM055737">
    <property type="protein sequence ID" value="KAJ8006165.1"/>
    <property type="molecule type" value="Genomic_DNA"/>
</dbReference>
<evidence type="ECO:0000313" key="1">
    <source>
        <dbReference type="EMBL" id="KAJ8006165.1"/>
    </source>
</evidence>
<comment type="caution">
    <text evidence="1">The sequence shown here is derived from an EMBL/GenBank/DDBJ whole genome shotgun (WGS) entry which is preliminary data.</text>
</comment>
<organism evidence="1 2">
    <name type="scientific">Dallia pectoralis</name>
    <name type="common">Alaska blackfish</name>
    <dbReference type="NCBI Taxonomy" id="75939"/>
    <lineage>
        <taxon>Eukaryota</taxon>
        <taxon>Metazoa</taxon>
        <taxon>Chordata</taxon>
        <taxon>Craniata</taxon>
        <taxon>Vertebrata</taxon>
        <taxon>Euteleostomi</taxon>
        <taxon>Actinopterygii</taxon>
        <taxon>Neopterygii</taxon>
        <taxon>Teleostei</taxon>
        <taxon>Protacanthopterygii</taxon>
        <taxon>Esociformes</taxon>
        <taxon>Umbridae</taxon>
        <taxon>Dallia</taxon>
    </lineage>
</organism>
<gene>
    <name evidence="1" type="ORF">DPEC_G00125410</name>
</gene>
<proteinExistence type="predicted"/>
<evidence type="ECO:0000313" key="2">
    <source>
        <dbReference type="Proteomes" id="UP001157502"/>
    </source>
</evidence>
<accession>A0ACC2GRI8</accession>
<protein>
    <submittedName>
        <fullName evidence="1">Uncharacterized protein</fullName>
    </submittedName>
</protein>
<reference evidence="1" key="1">
    <citation type="submission" date="2021-05" db="EMBL/GenBank/DDBJ databases">
        <authorList>
            <person name="Pan Q."/>
            <person name="Jouanno E."/>
            <person name="Zahm M."/>
            <person name="Klopp C."/>
            <person name="Cabau C."/>
            <person name="Louis A."/>
            <person name="Berthelot C."/>
            <person name="Parey E."/>
            <person name="Roest Crollius H."/>
            <person name="Montfort J."/>
            <person name="Robinson-Rechavi M."/>
            <person name="Bouchez O."/>
            <person name="Lampietro C."/>
            <person name="Lopez Roques C."/>
            <person name="Donnadieu C."/>
            <person name="Postlethwait J."/>
            <person name="Bobe J."/>
            <person name="Dillon D."/>
            <person name="Chandos A."/>
            <person name="von Hippel F."/>
            <person name="Guiguen Y."/>
        </authorList>
    </citation>
    <scope>NUCLEOTIDE SEQUENCE</scope>
    <source>
        <strain evidence="1">YG-Jan2019</strain>
    </source>
</reference>
<name>A0ACC2GRI8_DALPE</name>
<keyword evidence="2" id="KW-1185">Reference proteome</keyword>